<keyword evidence="1" id="KW-0805">Transcription regulation</keyword>
<reference evidence="5" key="1">
    <citation type="journal article" date="2015" name="J. Nat. Prod.">
        <title>Identification of the Biosynthetic Gene Cluster for the Anti-infective Desotamides and Production of a New Analogue in a Heterologous Host.</title>
        <authorList>
            <person name="Li Q."/>
            <person name="Song Y."/>
            <person name="Qin X."/>
            <person name="Zhang X."/>
            <person name="Sun A."/>
            <person name="Ju J."/>
        </authorList>
    </citation>
    <scope>NUCLEOTIDE SEQUENCE</scope>
    <source>
        <strain evidence="5">SCSIO ZJ46</strain>
    </source>
</reference>
<evidence type="ECO:0000259" key="4">
    <source>
        <dbReference type="SMART" id="SM00418"/>
    </source>
</evidence>
<dbReference type="InterPro" id="IPR001845">
    <property type="entry name" value="HTH_ArsR_DNA-bd_dom"/>
</dbReference>
<dbReference type="CDD" id="cd00090">
    <property type="entry name" value="HTH_ARSR"/>
    <property type="match status" value="1"/>
</dbReference>
<dbReference type="InterPro" id="IPR036390">
    <property type="entry name" value="WH_DNA-bd_sf"/>
</dbReference>
<evidence type="ECO:0000256" key="2">
    <source>
        <dbReference type="ARBA" id="ARBA00023125"/>
    </source>
</evidence>
<keyword evidence="2" id="KW-0238">DNA-binding</keyword>
<proteinExistence type="predicted"/>
<organism evidence="5">
    <name type="scientific">Streptomyces scopuliridis</name>
    <dbReference type="NCBI Taxonomy" id="452529"/>
    <lineage>
        <taxon>Bacteria</taxon>
        <taxon>Bacillati</taxon>
        <taxon>Actinomycetota</taxon>
        <taxon>Actinomycetes</taxon>
        <taxon>Kitasatosporales</taxon>
        <taxon>Streptomycetaceae</taxon>
        <taxon>Streptomyces</taxon>
    </lineage>
</organism>
<keyword evidence="3" id="KW-0804">Transcription</keyword>
<protein>
    <submittedName>
        <fullName evidence="5">DsaA</fullName>
    </submittedName>
</protein>
<dbReference type="EMBL" id="KP769807">
    <property type="protein sequence ID" value="AJW76703.1"/>
    <property type="molecule type" value="Genomic_DNA"/>
</dbReference>
<dbReference type="InterPro" id="IPR051011">
    <property type="entry name" value="Metal_resp_trans_reg"/>
</dbReference>
<dbReference type="GO" id="GO:0003677">
    <property type="term" value="F:DNA binding"/>
    <property type="evidence" value="ECO:0007669"/>
    <property type="project" value="UniProtKB-KW"/>
</dbReference>
<dbReference type="SMART" id="SM00418">
    <property type="entry name" value="HTH_ARSR"/>
    <property type="match status" value="1"/>
</dbReference>
<accession>A0A0D5CC58</accession>
<evidence type="ECO:0000256" key="1">
    <source>
        <dbReference type="ARBA" id="ARBA00023015"/>
    </source>
</evidence>
<dbReference type="InterPro" id="IPR036388">
    <property type="entry name" value="WH-like_DNA-bd_sf"/>
</dbReference>
<evidence type="ECO:0000256" key="3">
    <source>
        <dbReference type="ARBA" id="ARBA00023163"/>
    </source>
</evidence>
<dbReference type="AlphaFoldDB" id="A0A0D5CC58"/>
<dbReference type="Gene3D" id="1.10.10.10">
    <property type="entry name" value="Winged helix-like DNA-binding domain superfamily/Winged helix DNA-binding domain"/>
    <property type="match status" value="1"/>
</dbReference>
<dbReference type="GO" id="GO:0003700">
    <property type="term" value="F:DNA-binding transcription factor activity"/>
    <property type="evidence" value="ECO:0007669"/>
    <property type="project" value="InterPro"/>
</dbReference>
<dbReference type="SUPFAM" id="SSF46785">
    <property type="entry name" value="Winged helix' DNA-binding domain"/>
    <property type="match status" value="1"/>
</dbReference>
<sequence>MRRIYFTPESLSQTRVLPQVDHIRESLFALEELSLGGGGPVFKPWRKKLGNSGNIRALVRLAQVVRPVPDIDQVVRRLGLDARSTSEDGDFPDMSAPRERPQVVQDLEEFHRIAIAPYWKAISKRLHADRTARGQIMLSDGVGKLLSTLHPAIRWDAPILEVPGNGDDLKLESSGLALAPSLFLAGRPPVLSGGGSDGRPVTLIYPTRANPEWADSLWESKGGAEHALHALVGRTRASVLEALTSSCTTTEVGESVGISSAAASQHTSVLRTAGLITTLRTFNKVQHTITPLGVALLNGDMADRN</sequence>
<name>A0A0D5CC58_9ACTN</name>
<feature type="domain" description="HTH arsR-type" evidence="4">
    <location>
        <begin position="226"/>
        <end position="297"/>
    </location>
</feature>
<dbReference type="InterPro" id="IPR011991">
    <property type="entry name" value="ArsR-like_HTH"/>
</dbReference>
<dbReference type="PANTHER" id="PTHR43132:SF8">
    <property type="entry name" value="HTH-TYPE TRANSCRIPTIONAL REGULATOR KMTR"/>
    <property type="match status" value="1"/>
</dbReference>
<dbReference type="PANTHER" id="PTHR43132">
    <property type="entry name" value="ARSENICAL RESISTANCE OPERON REPRESSOR ARSR-RELATED"/>
    <property type="match status" value="1"/>
</dbReference>
<evidence type="ECO:0000313" key="5">
    <source>
        <dbReference type="EMBL" id="AJW76703.1"/>
    </source>
</evidence>